<dbReference type="OrthoDB" id="2439730at2759"/>
<dbReference type="AlphaFoldDB" id="A0A9N9I0T9"/>
<keyword evidence="3" id="KW-1185">Reference proteome</keyword>
<organism evidence="2 3">
    <name type="scientific">Cetraspora pellucida</name>
    <dbReference type="NCBI Taxonomy" id="1433469"/>
    <lineage>
        <taxon>Eukaryota</taxon>
        <taxon>Fungi</taxon>
        <taxon>Fungi incertae sedis</taxon>
        <taxon>Mucoromycota</taxon>
        <taxon>Glomeromycotina</taxon>
        <taxon>Glomeromycetes</taxon>
        <taxon>Diversisporales</taxon>
        <taxon>Gigasporaceae</taxon>
        <taxon>Cetraspora</taxon>
    </lineage>
</organism>
<protein>
    <submittedName>
        <fullName evidence="2">23614_t:CDS:1</fullName>
    </submittedName>
</protein>
<dbReference type="EMBL" id="CAJVQA010012200">
    <property type="protein sequence ID" value="CAG8714496.1"/>
    <property type="molecule type" value="Genomic_DNA"/>
</dbReference>
<gene>
    <name evidence="2" type="ORF">CPELLU_LOCUS12511</name>
</gene>
<accession>A0A9N9I0T9</accession>
<keyword evidence="1" id="KW-0472">Membrane</keyword>
<name>A0A9N9I0T9_9GLOM</name>
<comment type="caution">
    <text evidence="2">The sequence shown here is derived from an EMBL/GenBank/DDBJ whole genome shotgun (WGS) entry which is preliminary data.</text>
</comment>
<evidence type="ECO:0000313" key="3">
    <source>
        <dbReference type="Proteomes" id="UP000789759"/>
    </source>
</evidence>
<keyword evidence="1" id="KW-1133">Transmembrane helix</keyword>
<proteinExistence type="predicted"/>
<dbReference type="Proteomes" id="UP000789759">
    <property type="component" value="Unassembled WGS sequence"/>
</dbReference>
<feature type="transmembrane region" description="Helical" evidence="1">
    <location>
        <begin position="28"/>
        <end position="48"/>
    </location>
</feature>
<feature type="transmembrane region" description="Helical" evidence="1">
    <location>
        <begin position="113"/>
        <end position="131"/>
    </location>
</feature>
<feature type="transmembrane region" description="Helical" evidence="1">
    <location>
        <begin position="81"/>
        <end position="101"/>
    </location>
</feature>
<evidence type="ECO:0000256" key="1">
    <source>
        <dbReference type="SAM" id="Phobius"/>
    </source>
</evidence>
<reference evidence="2" key="1">
    <citation type="submission" date="2021-06" db="EMBL/GenBank/DDBJ databases">
        <authorList>
            <person name="Kallberg Y."/>
            <person name="Tangrot J."/>
            <person name="Rosling A."/>
        </authorList>
    </citation>
    <scope>NUCLEOTIDE SEQUENCE</scope>
    <source>
        <strain evidence="2">FL966</strain>
    </source>
</reference>
<keyword evidence="1" id="KW-0812">Transmembrane</keyword>
<evidence type="ECO:0000313" key="2">
    <source>
        <dbReference type="EMBL" id="CAG8714496.1"/>
    </source>
</evidence>
<sequence>MFSIFYAVTFIDKDETENWWCSSLSDQIVPLILSLAHFLFITLFLISLKLRIKSIKRSTQCNDDSLESESQRLRFVETEKITSYVFMIWVQLLFLIIYLIAQFTMANSVATGVYYTFALSIGGVLILIQYIRNESLMHGQNQSKIPKLVIDHVSTEGPNVSQINSMKNYFFGRFHSNKNLSPSSTSINSSPRESFRYSFRDSFQKLKLPFTKIQVQVVQHQTSDFSTIDSHDHLEIPVTSDIS</sequence>